<evidence type="ECO:0000313" key="7">
    <source>
        <dbReference type="Proteomes" id="UP000199053"/>
    </source>
</evidence>
<dbReference type="PANTHER" id="PTHR43591">
    <property type="entry name" value="METHYLTRANSFERASE"/>
    <property type="match status" value="1"/>
</dbReference>
<dbReference type="EMBL" id="FNGA01000002">
    <property type="protein sequence ID" value="SDK95396.1"/>
    <property type="molecule type" value="Genomic_DNA"/>
</dbReference>
<keyword evidence="7" id="KW-1185">Reference proteome</keyword>
<dbReference type="InterPro" id="IPR029063">
    <property type="entry name" value="SAM-dependent_MTases_sf"/>
</dbReference>
<evidence type="ECO:0000313" key="6">
    <source>
        <dbReference type="EMBL" id="SDK95396.1"/>
    </source>
</evidence>
<dbReference type="InterPro" id="IPR004033">
    <property type="entry name" value="UbiE/COQ5_MeTrFase"/>
</dbReference>
<dbReference type="GO" id="GO:0043770">
    <property type="term" value="F:demethylmenaquinone methyltransferase activity"/>
    <property type="evidence" value="ECO:0007669"/>
    <property type="project" value="UniProtKB-UniRule"/>
</dbReference>
<dbReference type="UniPathway" id="UPA00079">
    <property type="reaction ID" value="UER00169"/>
</dbReference>
<keyword evidence="2 5" id="KW-0489">Methyltransferase</keyword>
<organism evidence="6 7">
    <name type="scientific">Maridesulfovibrio ferrireducens</name>
    <dbReference type="NCBI Taxonomy" id="246191"/>
    <lineage>
        <taxon>Bacteria</taxon>
        <taxon>Pseudomonadati</taxon>
        <taxon>Thermodesulfobacteriota</taxon>
        <taxon>Desulfovibrionia</taxon>
        <taxon>Desulfovibrionales</taxon>
        <taxon>Desulfovibrionaceae</taxon>
        <taxon>Maridesulfovibrio</taxon>
    </lineage>
</organism>
<dbReference type="PROSITE" id="PS51608">
    <property type="entry name" value="SAM_MT_UBIE"/>
    <property type="match status" value="1"/>
</dbReference>
<dbReference type="Gene3D" id="3.40.50.150">
    <property type="entry name" value="Vaccinia Virus protein VP39"/>
    <property type="match status" value="1"/>
</dbReference>
<dbReference type="GO" id="GO:0032259">
    <property type="term" value="P:methylation"/>
    <property type="evidence" value="ECO:0007669"/>
    <property type="project" value="UniProtKB-KW"/>
</dbReference>
<dbReference type="EC" id="2.1.1.163" evidence="5"/>
<keyword evidence="4 5" id="KW-0949">S-adenosyl-L-methionine</keyword>
<dbReference type="AlphaFoldDB" id="A0A1G9G426"/>
<keyword evidence="1 5" id="KW-0474">Menaquinone biosynthesis</keyword>
<comment type="pathway">
    <text evidence="5">Quinol/quinone metabolism; menaquinone biosynthesis; menaquinol from 1,4-dihydroxy-2-naphthoate: step 2/2.</text>
</comment>
<evidence type="ECO:0000256" key="2">
    <source>
        <dbReference type="ARBA" id="ARBA00022603"/>
    </source>
</evidence>
<dbReference type="SUPFAM" id="SSF53335">
    <property type="entry name" value="S-adenosyl-L-methionine-dependent methyltransferases"/>
    <property type="match status" value="1"/>
</dbReference>
<dbReference type="PANTHER" id="PTHR43591:SF24">
    <property type="entry name" value="2-METHOXY-6-POLYPRENYL-1,4-BENZOQUINOL METHYLASE, MITOCHONDRIAL"/>
    <property type="match status" value="1"/>
</dbReference>
<proteinExistence type="inferred from homology"/>
<evidence type="ECO:0000256" key="5">
    <source>
        <dbReference type="HAMAP-Rule" id="MF_01813"/>
    </source>
</evidence>
<dbReference type="NCBIfam" id="TIGR01934">
    <property type="entry name" value="MenG_MenH_UbiE"/>
    <property type="match status" value="1"/>
</dbReference>
<protein>
    <recommendedName>
        <fullName evidence="5">Demethylmenaquinone methyltransferase</fullName>
        <ecNumber evidence="5">2.1.1.163</ecNumber>
    </recommendedName>
</protein>
<dbReference type="OrthoDB" id="9808140at2"/>
<dbReference type="STRING" id="246191.SAMN05660337_1824"/>
<comment type="catalytic activity">
    <reaction evidence="5">
        <text>a 2-demethylmenaquinol + S-adenosyl-L-methionine = a menaquinol + S-adenosyl-L-homocysteine + H(+)</text>
        <dbReference type="Rhea" id="RHEA:42640"/>
        <dbReference type="Rhea" id="RHEA-COMP:9539"/>
        <dbReference type="Rhea" id="RHEA-COMP:9563"/>
        <dbReference type="ChEBI" id="CHEBI:15378"/>
        <dbReference type="ChEBI" id="CHEBI:18151"/>
        <dbReference type="ChEBI" id="CHEBI:55437"/>
        <dbReference type="ChEBI" id="CHEBI:57856"/>
        <dbReference type="ChEBI" id="CHEBI:59789"/>
        <dbReference type="EC" id="2.1.1.163"/>
    </reaction>
</comment>
<dbReference type="InterPro" id="IPR023576">
    <property type="entry name" value="UbiE/COQ5_MeTrFase_CS"/>
</dbReference>
<feature type="binding site" evidence="5">
    <location>
        <begin position="114"/>
        <end position="115"/>
    </location>
    <ligand>
        <name>S-adenosyl-L-methionine</name>
        <dbReference type="ChEBI" id="CHEBI:59789"/>
    </ligand>
</feature>
<dbReference type="Proteomes" id="UP000199053">
    <property type="component" value="Unassembled WGS sequence"/>
</dbReference>
<evidence type="ECO:0000256" key="1">
    <source>
        <dbReference type="ARBA" id="ARBA00022428"/>
    </source>
</evidence>
<dbReference type="RefSeq" id="WP_092160261.1">
    <property type="nucleotide sequence ID" value="NZ_FNGA01000002.1"/>
</dbReference>
<dbReference type="Pfam" id="PF01209">
    <property type="entry name" value="Ubie_methyltran"/>
    <property type="match status" value="1"/>
</dbReference>
<dbReference type="UniPathway" id="UPA00232"/>
<evidence type="ECO:0000256" key="4">
    <source>
        <dbReference type="ARBA" id="ARBA00022691"/>
    </source>
</evidence>
<dbReference type="HAMAP" id="MF_01813">
    <property type="entry name" value="MenG_UbiE_methyltr"/>
    <property type="match status" value="1"/>
</dbReference>
<name>A0A1G9G426_9BACT</name>
<keyword evidence="3 5" id="KW-0808">Transferase</keyword>
<feature type="binding site" evidence="5">
    <location>
        <position position="62"/>
    </location>
    <ligand>
        <name>S-adenosyl-L-methionine</name>
        <dbReference type="ChEBI" id="CHEBI:59789"/>
    </ligand>
</feature>
<comment type="similarity">
    <text evidence="5">Belongs to the class I-like SAM-binding methyltransferase superfamily. MenG/UbiE family.</text>
</comment>
<gene>
    <name evidence="5" type="primary">menG</name>
    <name evidence="6" type="ORF">SAMN05660337_1824</name>
</gene>
<evidence type="ECO:0000256" key="3">
    <source>
        <dbReference type="ARBA" id="ARBA00022679"/>
    </source>
</evidence>
<dbReference type="GO" id="GO:0009234">
    <property type="term" value="P:menaquinone biosynthetic process"/>
    <property type="evidence" value="ECO:0007669"/>
    <property type="project" value="UniProtKB-UniRule"/>
</dbReference>
<comment type="function">
    <text evidence="5">Methyltransferase required for the conversion of demethylmenaquinol (DMKH2) to menaquinol (MKH2).</text>
</comment>
<comment type="caution">
    <text evidence="5">Lacks conserved residue(s) required for the propagation of feature annotation.</text>
</comment>
<accession>A0A1G9G426</accession>
<sequence>MQDQTHQEHGKKVAAMFGRIAGWYDFLNHALSAGQDIYWRYRLVKLVRPAKNGLVLDLAAGTLDVSVELKKQYPDIKILAMDFAFPMLACGKSKKLDGKHEHTRGTSIAAVQADGKKLPLPDSCLDGATIAFGIRNILPREEAYKEILRTLKPGARFCILEFGSGRKRIWKGFYNFYLNRILPLLGKVVSGDSGAYTYLADTIRSFPDERTLGTELRNSGFGRVMFIPLLSGIVYIHVAEKPAE</sequence>
<dbReference type="GO" id="GO:0008425">
    <property type="term" value="F:2-methoxy-6-polyprenyl-1,4-benzoquinol methyltransferase activity"/>
    <property type="evidence" value="ECO:0007669"/>
    <property type="project" value="TreeGrafter"/>
</dbReference>
<dbReference type="PROSITE" id="PS01183">
    <property type="entry name" value="UBIE_1"/>
    <property type="match status" value="1"/>
</dbReference>
<dbReference type="CDD" id="cd02440">
    <property type="entry name" value="AdoMet_MTases"/>
    <property type="match status" value="1"/>
</dbReference>
<feature type="binding site" evidence="5">
    <location>
        <position position="82"/>
    </location>
    <ligand>
        <name>S-adenosyl-L-methionine</name>
        <dbReference type="ChEBI" id="CHEBI:59789"/>
    </ligand>
</feature>
<reference evidence="7" key="1">
    <citation type="submission" date="2016-10" db="EMBL/GenBank/DDBJ databases">
        <authorList>
            <person name="Varghese N."/>
            <person name="Submissions S."/>
        </authorList>
    </citation>
    <scope>NUCLEOTIDE SEQUENCE [LARGE SCALE GENOMIC DNA]</scope>
    <source>
        <strain evidence="7">DSM 16995</strain>
    </source>
</reference>